<dbReference type="Pfam" id="PF00096">
    <property type="entry name" value="zf-C2H2"/>
    <property type="match status" value="10"/>
</dbReference>
<dbReference type="Pfam" id="PF12874">
    <property type="entry name" value="zf-met"/>
    <property type="match status" value="1"/>
</dbReference>
<dbReference type="InterPro" id="IPR013087">
    <property type="entry name" value="Znf_C2H2_type"/>
</dbReference>
<dbReference type="FunFam" id="3.30.160.60:FF:000965">
    <property type="entry name" value="Neurotrophin receptor-interacting factor homolog"/>
    <property type="match status" value="1"/>
</dbReference>
<feature type="domain" description="C2H2-type" evidence="12">
    <location>
        <begin position="261"/>
        <end position="284"/>
    </location>
</feature>
<dbReference type="InterPro" id="IPR036236">
    <property type="entry name" value="Znf_C2H2_sf"/>
</dbReference>
<feature type="compositionally biased region" description="Low complexity" evidence="11">
    <location>
        <begin position="605"/>
        <end position="614"/>
    </location>
</feature>
<feature type="domain" description="C2H2-type" evidence="12">
    <location>
        <begin position="540"/>
        <end position="568"/>
    </location>
</feature>
<feature type="domain" description="C2H2-type" evidence="12">
    <location>
        <begin position="642"/>
        <end position="670"/>
    </location>
</feature>
<feature type="domain" description="C2H2-type" evidence="12">
    <location>
        <begin position="29"/>
        <end position="56"/>
    </location>
</feature>
<reference evidence="13" key="1">
    <citation type="journal article" date="2023" name="Mol. Biol. Evol.">
        <title>Third-Generation Sequencing Reveals the Adaptive Role of the Epigenome in Three Deep-Sea Polychaetes.</title>
        <authorList>
            <person name="Perez M."/>
            <person name="Aroh O."/>
            <person name="Sun Y."/>
            <person name="Lan Y."/>
            <person name="Juniper S.K."/>
            <person name="Young C.R."/>
            <person name="Angers B."/>
            <person name="Qian P.Y."/>
        </authorList>
    </citation>
    <scope>NUCLEOTIDE SEQUENCE</scope>
    <source>
        <strain evidence="13">P08H-3</strain>
    </source>
</reference>
<sequence>MTISLLLVFCRSDQLKMHLKSHDNNIKQLPCPVCNQTFSFLGPLTAHMMLHKMSKITDSVASTGFPQLTEVLCPQCGDKCYSMEELQAHLQTHNEEMAMAQDKTVMSCPYCAEMFVEVEVLEMHIEQTHTIESINKCPICAMCFLDNEDLTLHLKSHETAAILKDAKMASFRQKKGQHHSDVKQMEDESLKLDCPYCIRKGFSTLGMLNVHIRTMHTGVTDHLFSCHICNIGFASSGKLTEHMQKDHPGLVIDQEELEIKFPCDYCTLEFNSVDSLRHHKVKIHKITDTIPKPVDVVYCSQCTMSFPHIYALAEHMHNVHGYNNNKSSPLGSPTKSQSPNSKSSPEALCHPGRDAKHLSLGSAQNETYICDHCNSTYHSLNSYQVHLKKHIDLSKYMCTECQAEFTSEEQLENHMFVHYLVLVTQYGCTSCLKLFNKPDELQKHLIDIHAHHLYRCSLCKEVFDSKVNIQVHFAIKHSNECKLYKCSHCGSVFRSEMEWQLHVRVYHLGISKPYRCLFCKDSFTSETELQSHINTHKKQFTCPLCDEAFHVEYLLDKHMQTNHSPEGTTKVNNTVIKTEPGVSILDGLQYSATSMSSPSMTKANSSCKTSSSGRRSPKALTATPPTQCGNGVLNLKNGDLVHKCEICDVIFSDEGTLQKHRVHDHSMSPEMQLVIQKSEQAKATQRALLNASAKTNHHGNSEKFSQLCVYCNQTFKTKGELEKHMKTHITPSNQKCNICDEIFPSASILAEHKLTHCKVVKGNTCVMCKIPMKSEEQFYNHSQQHGFQGTNMQCVVCRQTLASMLELQMHARHHFQNPSDCYTCCVCTKSFSSKENLISKLNTSGRTYYVCKPCYHGEVPSALDHRCPQCNIKFENKMQMEMHVLQHQKTFQCIKCQQSFATEYEIQLHVATHVMQEGNIHECKICNKIFESPAKLQCHLIEHTFEKTEMKCYICGLMFTQASSIQVHVLEHGVGARQYSCTQCPQKFFFSAELQNHMYSHGPLSCVSVSPNQDYYCPDCPKMFASLSQLKSHHKLHKKDAALQCSLCMESFCNMIELQQHFFIVHSGLDFDKGMAALTTPSLSPKKPVQCTECGKEFPSVNSLQGHMRVHSSSYKGRTNASTVNSNAHPSVSNGNSNSASDDHPFLMVTKHCCSECGKELSSAKNLAYHMRVHTGEKPYECPVCHKYFSRKENRRSHMKIHAGIKPYSCPVCNRSFSRRCHVKEHLKVHFTQPNIQSCNDCEETFTHMRHLRRHITTAHNKNPDYVCKLCSQVFDSSKTLRSHFYQIHNVQDDVMETLSVSSDDGTKVAYLETEDTSDSLSFNSDSALHNGLESVDSNEQNSTSNGLELDQNHLGIVPKIEGNVAMVTTPEQVTVN</sequence>
<comment type="subcellular location">
    <subcellularLocation>
        <location evidence="1">Nucleus</location>
    </subcellularLocation>
</comment>
<evidence type="ECO:0000313" key="14">
    <source>
        <dbReference type="Proteomes" id="UP001208570"/>
    </source>
</evidence>
<feature type="domain" description="C2H2-type" evidence="12">
    <location>
        <begin position="979"/>
        <end position="1001"/>
    </location>
</feature>
<feature type="region of interest" description="Disordered" evidence="11">
    <location>
        <begin position="1116"/>
        <end position="1139"/>
    </location>
</feature>
<keyword evidence="14" id="KW-1185">Reference proteome</keyword>
<dbReference type="FunFam" id="3.30.160.60:FF:001732">
    <property type="entry name" value="Zgc:162936"/>
    <property type="match status" value="1"/>
</dbReference>
<feature type="domain" description="C2H2-type" evidence="12">
    <location>
        <begin position="921"/>
        <end position="948"/>
    </location>
</feature>
<evidence type="ECO:0000256" key="2">
    <source>
        <dbReference type="ARBA" id="ARBA00022723"/>
    </source>
</evidence>
<evidence type="ECO:0000256" key="3">
    <source>
        <dbReference type="ARBA" id="ARBA00022737"/>
    </source>
</evidence>
<keyword evidence="8" id="KW-0804">Transcription</keyword>
<dbReference type="Pfam" id="PF13912">
    <property type="entry name" value="zf-C2H2_6"/>
    <property type="match status" value="2"/>
</dbReference>
<feature type="domain" description="C2H2-type" evidence="12">
    <location>
        <begin position="426"/>
        <end position="450"/>
    </location>
</feature>
<feature type="domain" description="C2H2-type" evidence="12">
    <location>
        <begin position="1089"/>
        <end position="1116"/>
    </location>
</feature>
<keyword evidence="7" id="KW-0238">DNA-binding</keyword>
<feature type="domain" description="C2H2-type" evidence="12">
    <location>
        <begin position="706"/>
        <end position="728"/>
    </location>
</feature>
<evidence type="ECO:0000259" key="12">
    <source>
        <dbReference type="PROSITE" id="PS50157"/>
    </source>
</evidence>
<feature type="domain" description="C2H2-type" evidence="12">
    <location>
        <begin position="1180"/>
        <end position="1207"/>
    </location>
</feature>
<dbReference type="FunFam" id="3.30.160.60:FF:000100">
    <property type="entry name" value="Zinc finger 45-like"/>
    <property type="match status" value="1"/>
</dbReference>
<keyword evidence="6" id="KW-0805">Transcription regulation</keyword>
<dbReference type="GO" id="GO:0043565">
    <property type="term" value="F:sequence-specific DNA binding"/>
    <property type="evidence" value="ECO:0007669"/>
    <property type="project" value="UniProtKB-ARBA"/>
</dbReference>
<comment type="caution">
    <text evidence="13">The sequence shown here is derived from an EMBL/GenBank/DDBJ whole genome shotgun (WGS) entry which is preliminary data.</text>
</comment>
<dbReference type="GO" id="GO:0005694">
    <property type="term" value="C:chromosome"/>
    <property type="evidence" value="ECO:0007669"/>
    <property type="project" value="UniProtKB-ARBA"/>
</dbReference>
<keyword evidence="9" id="KW-0539">Nucleus</keyword>
<protein>
    <recommendedName>
        <fullName evidence="12">C2H2-type domain-containing protein</fullName>
    </recommendedName>
</protein>
<evidence type="ECO:0000256" key="4">
    <source>
        <dbReference type="ARBA" id="ARBA00022771"/>
    </source>
</evidence>
<feature type="compositionally biased region" description="Polar residues" evidence="11">
    <location>
        <begin position="323"/>
        <end position="344"/>
    </location>
</feature>
<feature type="domain" description="C2H2-type" evidence="12">
    <location>
        <begin position="1208"/>
        <end position="1235"/>
    </location>
</feature>
<keyword evidence="3" id="KW-0677">Repeat</keyword>
<keyword evidence="5" id="KW-0862">Zinc</keyword>
<feature type="domain" description="C2H2-type" evidence="12">
    <location>
        <begin position="454"/>
        <end position="482"/>
    </location>
</feature>
<evidence type="ECO:0000256" key="11">
    <source>
        <dbReference type="SAM" id="MobiDB-lite"/>
    </source>
</evidence>
<feature type="domain" description="C2H2-type" evidence="12">
    <location>
        <begin position="106"/>
        <end position="134"/>
    </location>
</feature>
<evidence type="ECO:0000256" key="10">
    <source>
        <dbReference type="PROSITE-ProRule" id="PRU00042"/>
    </source>
</evidence>
<dbReference type="Proteomes" id="UP001208570">
    <property type="component" value="Unassembled WGS sequence"/>
</dbReference>
<feature type="domain" description="C2H2-type" evidence="12">
    <location>
        <begin position="891"/>
        <end position="918"/>
    </location>
</feature>
<evidence type="ECO:0000256" key="6">
    <source>
        <dbReference type="ARBA" id="ARBA00023015"/>
    </source>
</evidence>
<dbReference type="PROSITE" id="PS50157">
    <property type="entry name" value="ZINC_FINGER_C2H2_2"/>
    <property type="match status" value="24"/>
</dbReference>
<dbReference type="SMART" id="SM00355">
    <property type="entry name" value="ZnF_C2H2"/>
    <property type="match status" value="33"/>
</dbReference>
<accession>A0AAD9JH10</accession>
<dbReference type="PROSITE" id="PS00028">
    <property type="entry name" value="ZINC_FINGER_C2H2_1"/>
    <property type="match status" value="30"/>
</dbReference>
<dbReference type="GO" id="GO:0008270">
    <property type="term" value="F:zinc ion binding"/>
    <property type="evidence" value="ECO:0007669"/>
    <property type="project" value="UniProtKB-KW"/>
</dbReference>
<feature type="domain" description="C2H2-type" evidence="12">
    <location>
        <begin position="396"/>
        <end position="418"/>
    </location>
</feature>
<feature type="domain" description="C2H2-type" evidence="12">
    <location>
        <begin position="71"/>
        <end position="98"/>
    </location>
</feature>
<evidence type="ECO:0000256" key="9">
    <source>
        <dbReference type="ARBA" id="ARBA00023242"/>
    </source>
</evidence>
<evidence type="ECO:0000256" key="8">
    <source>
        <dbReference type="ARBA" id="ARBA00023163"/>
    </source>
</evidence>
<feature type="domain" description="C2H2-type" evidence="12">
    <location>
        <begin position="1043"/>
        <end position="1071"/>
    </location>
</feature>
<evidence type="ECO:0000256" key="5">
    <source>
        <dbReference type="ARBA" id="ARBA00022833"/>
    </source>
</evidence>
<feature type="region of interest" description="Disordered" evidence="11">
    <location>
        <begin position="594"/>
        <end position="623"/>
    </location>
</feature>
<feature type="domain" description="C2H2-type" evidence="12">
    <location>
        <begin position="1152"/>
        <end position="1179"/>
    </location>
</feature>
<feature type="domain" description="C2H2-type" evidence="12">
    <location>
        <begin position="484"/>
        <end position="512"/>
    </location>
</feature>
<feature type="domain" description="C2H2-type" evidence="12">
    <location>
        <begin position="1266"/>
        <end position="1294"/>
    </location>
</feature>
<keyword evidence="4 10" id="KW-0863">Zinc-finger</keyword>
<dbReference type="GO" id="GO:0045893">
    <property type="term" value="P:positive regulation of DNA-templated transcription"/>
    <property type="evidence" value="ECO:0007669"/>
    <property type="project" value="UniProtKB-ARBA"/>
</dbReference>
<feature type="domain" description="C2H2-type" evidence="12">
    <location>
        <begin position="1015"/>
        <end position="1042"/>
    </location>
</feature>
<gene>
    <name evidence="13" type="ORF">LSH36_323g03140</name>
</gene>
<keyword evidence="2" id="KW-0479">Metal-binding</keyword>
<feature type="compositionally biased region" description="Polar residues" evidence="11">
    <location>
        <begin position="594"/>
        <end position="604"/>
    </location>
</feature>
<proteinExistence type="predicted"/>
<dbReference type="PANTHER" id="PTHR24379:SF121">
    <property type="entry name" value="C2H2-TYPE DOMAIN-CONTAINING PROTEIN"/>
    <property type="match status" value="1"/>
</dbReference>
<dbReference type="PANTHER" id="PTHR24379">
    <property type="entry name" value="KRAB AND ZINC FINGER DOMAIN-CONTAINING"/>
    <property type="match status" value="1"/>
</dbReference>
<organism evidence="13 14">
    <name type="scientific">Paralvinella palmiformis</name>
    <dbReference type="NCBI Taxonomy" id="53620"/>
    <lineage>
        <taxon>Eukaryota</taxon>
        <taxon>Metazoa</taxon>
        <taxon>Spiralia</taxon>
        <taxon>Lophotrochozoa</taxon>
        <taxon>Annelida</taxon>
        <taxon>Polychaeta</taxon>
        <taxon>Sedentaria</taxon>
        <taxon>Canalipalpata</taxon>
        <taxon>Terebellida</taxon>
        <taxon>Terebelliformia</taxon>
        <taxon>Alvinellidae</taxon>
        <taxon>Paralvinella</taxon>
    </lineage>
</organism>
<feature type="region of interest" description="Disordered" evidence="11">
    <location>
        <begin position="323"/>
        <end position="348"/>
    </location>
</feature>
<dbReference type="EMBL" id="JAODUP010000324">
    <property type="protein sequence ID" value="KAK2152612.1"/>
    <property type="molecule type" value="Genomic_DNA"/>
</dbReference>
<evidence type="ECO:0000313" key="13">
    <source>
        <dbReference type="EMBL" id="KAK2152612.1"/>
    </source>
</evidence>
<dbReference type="SUPFAM" id="SSF57667">
    <property type="entry name" value="beta-beta-alpha zinc fingers"/>
    <property type="match status" value="15"/>
</dbReference>
<feature type="domain" description="C2H2-type" evidence="12">
    <location>
        <begin position="514"/>
        <end position="541"/>
    </location>
</feature>
<evidence type="ECO:0000256" key="1">
    <source>
        <dbReference type="ARBA" id="ARBA00004123"/>
    </source>
</evidence>
<name>A0AAD9JH10_9ANNE</name>
<dbReference type="GO" id="GO:0005634">
    <property type="term" value="C:nucleus"/>
    <property type="evidence" value="ECO:0007669"/>
    <property type="project" value="UniProtKB-SubCell"/>
</dbReference>
<evidence type="ECO:0000256" key="7">
    <source>
        <dbReference type="ARBA" id="ARBA00023125"/>
    </source>
</evidence>
<feature type="domain" description="C2H2-type" evidence="12">
    <location>
        <begin position="224"/>
        <end position="249"/>
    </location>
</feature>
<feature type="domain" description="C2H2-type" evidence="12">
    <location>
        <begin position="1237"/>
        <end position="1265"/>
    </location>
</feature>
<dbReference type="FunFam" id="3.30.160.60:FF:000446">
    <property type="entry name" value="Zinc finger protein"/>
    <property type="match status" value="1"/>
</dbReference>
<dbReference type="Gene3D" id="3.30.160.60">
    <property type="entry name" value="Classic Zinc Finger"/>
    <property type="match status" value="16"/>
</dbReference>